<dbReference type="InterPro" id="IPR010430">
    <property type="entry name" value="DUF1028"/>
</dbReference>
<dbReference type="Pfam" id="PF06267">
    <property type="entry name" value="DUF1028"/>
    <property type="match status" value="1"/>
</dbReference>
<keyword evidence="2" id="KW-1185">Reference proteome</keyword>
<gene>
    <name evidence="1" type="ORF">HD593_005165</name>
</gene>
<dbReference type="PANTHER" id="PTHR39328:SF1">
    <property type="entry name" value="BLL2871 PROTEIN"/>
    <property type="match status" value="1"/>
</dbReference>
<evidence type="ECO:0000313" key="1">
    <source>
        <dbReference type="EMBL" id="MBB6550370.1"/>
    </source>
</evidence>
<keyword evidence="1" id="KW-0378">Hydrolase</keyword>
<dbReference type="PANTHER" id="PTHR39328">
    <property type="entry name" value="BLL2871 PROTEIN"/>
    <property type="match status" value="1"/>
</dbReference>
<evidence type="ECO:0000313" key="2">
    <source>
        <dbReference type="Proteomes" id="UP000565579"/>
    </source>
</evidence>
<dbReference type="Gene3D" id="3.60.20.10">
    <property type="entry name" value="Glutamine Phosphoribosylpyrophosphate, subunit 1, domain 1"/>
    <property type="match status" value="1"/>
</dbReference>
<sequence length="221" mass="22907">MTFSVLGTDGTAVGIAISSSSPAVAARCVHLRPGVGGAASQNVTDPRLGTALLDALERGLPPDKALAEVVAATPEAEYRQLTVLNLAGESAVFSGARALGVVAERRGRSVVSAGNLLATPDVIDAAARGFESAEGELELRLLAALEAGLAAGGEAGPLHSAGLSVVRATPWRETDLRVDWRDEPIAELRRLAELWLPQRDDYVARALRPGEAPSYGVPGDE</sequence>
<proteinExistence type="predicted"/>
<name>A0A7X0NVJ8_9ACTN</name>
<reference evidence="1 2" key="1">
    <citation type="submission" date="2020-08" db="EMBL/GenBank/DDBJ databases">
        <title>Sequencing the genomes of 1000 actinobacteria strains.</title>
        <authorList>
            <person name="Klenk H.-P."/>
        </authorList>
    </citation>
    <scope>NUCLEOTIDE SEQUENCE [LARGE SCALE GENOMIC DNA]</scope>
    <source>
        <strain evidence="1 2">DSM 43768</strain>
    </source>
</reference>
<dbReference type="Proteomes" id="UP000565579">
    <property type="component" value="Unassembled WGS sequence"/>
</dbReference>
<dbReference type="EMBL" id="JACHMI010000001">
    <property type="protein sequence ID" value="MBB6550370.1"/>
    <property type="molecule type" value="Genomic_DNA"/>
</dbReference>
<organism evidence="1 2">
    <name type="scientific">Nonomuraea rubra</name>
    <dbReference type="NCBI Taxonomy" id="46180"/>
    <lineage>
        <taxon>Bacteria</taxon>
        <taxon>Bacillati</taxon>
        <taxon>Actinomycetota</taxon>
        <taxon>Actinomycetes</taxon>
        <taxon>Streptosporangiales</taxon>
        <taxon>Streptosporangiaceae</taxon>
        <taxon>Nonomuraea</taxon>
    </lineage>
</organism>
<dbReference type="AlphaFoldDB" id="A0A7X0NVJ8"/>
<comment type="caution">
    <text evidence="1">The sequence shown here is derived from an EMBL/GenBank/DDBJ whole genome shotgun (WGS) entry which is preliminary data.</text>
</comment>
<protein>
    <submittedName>
        <fullName evidence="1">Putative Ntn-hydrolase superfamily protein</fullName>
    </submittedName>
</protein>
<dbReference type="InterPro" id="IPR029055">
    <property type="entry name" value="Ntn_hydrolases_N"/>
</dbReference>
<dbReference type="RefSeq" id="WP_185104656.1">
    <property type="nucleotide sequence ID" value="NZ_BAAAXY010000204.1"/>
</dbReference>
<dbReference type="GO" id="GO:0016787">
    <property type="term" value="F:hydrolase activity"/>
    <property type="evidence" value="ECO:0007669"/>
    <property type="project" value="UniProtKB-KW"/>
</dbReference>
<accession>A0A7X0NVJ8</accession>
<dbReference type="SUPFAM" id="SSF56235">
    <property type="entry name" value="N-terminal nucleophile aminohydrolases (Ntn hydrolases)"/>
    <property type="match status" value="1"/>
</dbReference>